<reference evidence="2" key="1">
    <citation type="submission" date="2023-12" db="EMBL/GenBank/DDBJ databases">
        <title>Novel isolates from deep terrestrial aquifers shed light on the physiology and ecology of the class Limnochordia.</title>
        <authorList>
            <person name="Karnachuk O.V."/>
            <person name="Lukina A.P."/>
            <person name="Avakyan M.R."/>
            <person name="Kadnikov V."/>
            <person name="Begmatov S."/>
            <person name="Beletsky A.V."/>
            <person name="Mardanov A.V."/>
            <person name="Ravin N.V."/>
        </authorList>
    </citation>
    <scope>NUCLEOTIDE SEQUENCE [LARGE SCALE GENOMIC DNA]</scope>
    <source>
        <strain evidence="2">LN</strain>
    </source>
</reference>
<dbReference type="Proteomes" id="UP001333102">
    <property type="component" value="Chromosome"/>
</dbReference>
<evidence type="ECO:0008006" key="3">
    <source>
        <dbReference type="Google" id="ProtNLM"/>
    </source>
</evidence>
<keyword evidence="2" id="KW-1185">Reference proteome</keyword>
<proteinExistence type="predicted"/>
<protein>
    <recommendedName>
        <fullName evidence="3">SlyX protein</fullName>
    </recommendedName>
</protein>
<dbReference type="RefSeq" id="WP_324667477.1">
    <property type="nucleotide sequence ID" value="NZ_CP141614.1"/>
</dbReference>
<accession>A0ABZ1BKU8</accession>
<evidence type="ECO:0000313" key="1">
    <source>
        <dbReference type="EMBL" id="WRP13233.1"/>
    </source>
</evidence>
<dbReference type="EMBL" id="CP141614">
    <property type="protein sequence ID" value="WRP13233.1"/>
    <property type="molecule type" value="Genomic_DNA"/>
</dbReference>
<organism evidence="1 2">
    <name type="scientific">Geochorda subterranea</name>
    <dbReference type="NCBI Taxonomy" id="3109564"/>
    <lineage>
        <taxon>Bacteria</taxon>
        <taxon>Bacillati</taxon>
        <taxon>Bacillota</taxon>
        <taxon>Limnochordia</taxon>
        <taxon>Limnochordales</taxon>
        <taxon>Geochordaceae</taxon>
        <taxon>Geochorda</taxon>
    </lineage>
</organism>
<name>A0ABZ1BKU8_9FIRM</name>
<evidence type="ECO:0000313" key="2">
    <source>
        <dbReference type="Proteomes" id="UP001333102"/>
    </source>
</evidence>
<gene>
    <name evidence="1" type="ORF">VLY81_07135</name>
</gene>
<sequence>MPSPSDTASEVAEALVEAQTALTTHLKQTLLHLQDAVTQAQELAWRMDRLLREKPRPDGQIR</sequence>